<dbReference type="PANTHER" id="PTHR32494:SF5">
    <property type="entry name" value="ALLANTOATE AMIDOHYDROLASE"/>
    <property type="match status" value="1"/>
</dbReference>
<dbReference type="InterPro" id="IPR010158">
    <property type="entry name" value="Amidase_Cbmase"/>
</dbReference>
<dbReference type="SUPFAM" id="SSF55031">
    <property type="entry name" value="Bacterial exopeptidase dimerisation domain"/>
    <property type="match status" value="1"/>
</dbReference>
<dbReference type="PIRSF" id="PIRSF001235">
    <property type="entry name" value="Amidase_carbamoylase"/>
    <property type="match status" value="1"/>
</dbReference>
<reference evidence="3 4" key="1">
    <citation type="submission" date="2015-01" db="EMBL/GenBank/DDBJ databases">
        <title>The Genome Sequence of Capronia semiimmersa CBS27337.</title>
        <authorList>
            <consortium name="The Broad Institute Genomics Platform"/>
            <person name="Cuomo C."/>
            <person name="de Hoog S."/>
            <person name="Gorbushina A."/>
            <person name="Stielow B."/>
            <person name="Teixiera M."/>
            <person name="Abouelleil A."/>
            <person name="Chapman S.B."/>
            <person name="Priest M."/>
            <person name="Young S.K."/>
            <person name="Wortman J."/>
            <person name="Nusbaum C."/>
            <person name="Birren B."/>
        </authorList>
    </citation>
    <scope>NUCLEOTIDE SEQUENCE [LARGE SCALE GENOMIC DNA]</scope>
    <source>
        <strain evidence="3 4">CBS 27337</strain>
    </source>
</reference>
<sequence length="449" mass="49368">MARSLLPWLRTNLARGSRSHRRFSTTAPTFVKNLQVSESRLWESIQKTCEIAGARDGGLCRLSLDDNDKIARDWFAEEAKQMGCRHTVDTVGTQWVTLDGENNDVPPIAIGSHLDTVSTGGKFDGCLGVLAGLEVLRVLHASGYKTFAPITAINWTNEEANRFLMACSGSSVWSGETALDAALRVPDVSQPSITFGNELKRIGYNGTAEASYRARPLSAHFELHVEQGRRLEQAGKEVGVVYASRGMRYYQVALRGALGHVSMRIDRKDALVGAASIILEIERIGRATEGTTTTTMFSMTPQDIATIPNATNFTFGTQYSNASIHQEVEDHLIGFIEKAAADRGLEVTVDHIAKFDSTVFDETLVSCVEQSAKDMGYNYLRMESHALHDSMYIQKVCPSAMIFTPSRDGISHSPLEYSSPENCKVGAQTVLGAVLEYDAVLRAKYSKRR</sequence>
<dbReference type="InterPro" id="IPR001261">
    <property type="entry name" value="ArgE/DapE_CS"/>
</dbReference>
<dbReference type="Gene3D" id="3.30.70.360">
    <property type="match status" value="1"/>
</dbReference>
<gene>
    <name evidence="3" type="ORF">PV04_01781</name>
</gene>
<dbReference type="InterPro" id="IPR036264">
    <property type="entry name" value="Bact_exopeptidase_dim_dom"/>
</dbReference>
<proteinExistence type="inferred from homology"/>
<dbReference type="EMBL" id="KN846956">
    <property type="protein sequence ID" value="KIW73683.1"/>
    <property type="molecule type" value="Genomic_DNA"/>
</dbReference>
<dbReference type="PANTHER" id="PTHR32494">
    <property type="entry name" value="ALLANTOATE DEIMINASE-RELATED"/>
    <property type="match status" value="1"/>
</dbReference>
<keyword evidence="4" id="KW-1185">Reference proteome</keyword>
<dbReference type="InterPro" id="IPR002933">
    <property type="entry name" value="Peptidase_M20"/>
</dbReference>
<organism evidence="3 4">
    <name type="scientific">Phialophora macrospora</name>
    <dbReference type="NCBI Taxonomy" id="1851006"/>
    <lineage>
        <taxon>Eukaryota</taxon>
        <taxon>Fungi</taxon>
        <taxon>Dikarya</taxon>
        <taxon>Ascomycota</taxon>
        <taxon>Pezizomycotina</taxon>
        <taxon>Eurotiomycetes</taxon>
        <taxon>Chaetothyriomycetidae</taxon>
        <taxon>Chaetothyriales</taxon>
        <taxon>Herpotrichiellaceae</taxon>
        <taxon>Phialophora</taxon>
    </lineage>
</organism>
<dbReference type="NCBIfam" id="TIGR01879">
    <property type="entry name" value="hydantase"/>
    <property type="match status" value="1"/>
</dbReference>
<evidence type="ECO:0008006" key="5">
    <source>
        <dbReference type="Google" id="ProtNLM"/>
    </source>
</evidence>
<dbReference type="PROSITE" id="PS00758">
    <property type="entry name" value="ARGE_DAPE_CPG2_1"/>
    <property type="match status" value="1"/>
</dbReference>
<evidence type="ECO:0000256" key="2">
    <source>
        <dbReference type="ARBA" id="ARBA00022801"/>
    </source>
</evidence>
<evidence type="ECO:0000256" key="1">
    <source>
        <dbReference type="ARBA" id="ARBA00006247"/>
    </source>
</evidence>
<evidence type="ECO:0000313" key="4">
    <source>
        <dbReference type="Proteomes" id="UP000054266"/>
    </source>
</evidence>
<protein>
    <recommendedName>
        <fullName evidence="5">Peptidase M20 dimerisation domain-containing protein</fullName>
    </recommendedName>
</protein>
<dbReference type="STRING" id="5601.A0A0D2FYQ1"/>
<dbReference type="SUPFAM" id="SSF53187">
    <property type="entry name" value="Zn-dependent exopeptidases"/>
    <property type="match status" value="1"/>
</dbReference>
<dbReference type="Gene3D" id="3.40.630.10">
    <property type="entry name" value="Zn peptidases"/>
    <property type="match status" value="1"/>
</dbReference>
<dbReference type="Pfam" id="PF01546">
    <property type="entry name" value="Peptidase_M20"/>
    <property type="match status" value="1"/>
</dbReference>
<dbReference type="HOGENOM" id="CLU_024588_2_1_1"/>
<dbReference type="CDD" id="cd03884">
    <property type="entry name" value="M20_bAS"/>
    <property type="match status" value="1"/>
</dbReference>
<evidence type="ECO:0000313" key="3">
    <source>
        <dbReference type="EMBL" id="KIW73683.1"/>
    </source>
</evidence>
<name>A0A0D2FYQ1_9EURO</name>
<comment type="similarity">
    <text evidence="1">Belongs to the peptidase M20A family.</text>
</comment>
<dbReference type="AlphaFoldDB" id="A0A0D2FYQ1"/>
<dbReference type="Proteomes" id="UP000054266">
    <property type="component" value="Unassembled WGS sequence"/>
</dbReference>
<keyword evidence="2" id="KW-0378">Hydrolase</keyword>
<dbReference type="GO" id="GO:0016813">
    <property type="term" value="F:hydrolase activity, acting on carbon-nitrogen (but not peptide) bonds, in linear amidines"/>
    <property type="evidence" value="ECO:0007669"/>
    <property type="project" value="InterPro"/>
</dbReference>
<accession>A0A0D2FYQ1</accession>